<keyword evidence="4" id="KW-0274">FAD</keyword>
<feature type="transmembrane region" description="Helical" evidence="7">
    <location>
        <begin position="20"/>
        <end position="40"/>
    </location>
</feature>
<keyword evidence="5" id="KW-0521">NADP</keyword>
<evidence type="ECO:0000256" key="7">
    <source>
        <dbReference type="SAM" id="Phobius"/>
    </source>
</evidence>
<keyword evidence="7" id="KW-1133">Transmembrane helix</keyword>
<dbReference type="PANTHER" id="PTHR46091">
    <property type="entry name" value="BLR7054 PROTEIN"/>
    <property type="match status" value="1"/>
</dbReference>
<dbReference type="InterPro" id="IPR052206">
    <property type="entry name" value="Retinol_saturase"/>
</dbReference>
<evidence type="ECO:0000256" key="3">
    <source>
        <dbReference type="ARBA" id="ARBA00022729"/>
    </source>
</evidence>
<organism evidence="8 9">
    <name type="scientific">Magallana gigas</name>
    <name type="common">Pacific oyster</name>
    <name type="synonym">Crassostrea gigas</name>
    <dbReference type="NCBI Taxonomy" id="29159"/>
    <lineage>
        <taxon>Eukaryota</taxon>
        <taxon>Metazoa</taxon>
        <taxon>Spiralia</taxon>
        <taxon>Lophotrochozoa</taxon>
        <taxon>Mollusca</taxon>
        <taxon>Bivalvia</taxon>
        <taxon>Autobranchia</taxon>
        <taxon>Pteriomorphia</taxon>
        <taxon>Ostreida</taxon>
        <taxon>Ostreoidea</taxon>
        <taxon>Ostreidae</taxon>
        <taxon>Magallana</taxon>
    </lineage>
</organism>
<keyword evidence="9" id="KW-1185">Reference proteome</keyword>
<evidence type="ECO:0008006" key="10">
    <source>
        <dbReference type="Google" id="ProtNLM"/>
    </source>
</evidence>
<dbReference type="OMA" id="THTSLVW"/>
<keyword evidence="7" id="KW-0812">Transmembrane</keyword>
<dbReference type="InterPro" id="IPR036188">
    <property type="entry name" value="FAD/NAD-bd_sf"/>
</dbReference>
<keyword evidence="2" id="KW-0285">Flavoprotein</keyword>
<dbReference type="SUPFAM" id="SSF51905">
    <property type="entry name" value="FAD/NAD(P)-binding domain"/>
    <property type="match status" value="1"/>
</dbReference>
<evidence type="ECO:0000256" key="5">
    <source>
        <dbReference type="ARBA" id="ARBA00022857"/>
    </source>
</evidence>
<feature type="transmembrane region" description="Helical" evidence="7">
    <location>
        <begin position="85"/>
        <end position="104"/>
    </location>
</feature>
<protein>
    <recommendedName>
        <fullName evidence="10">All-trans-retinol 13,14-reductase</fullName>
    </recommendedName>
</protein>
<dbReference type="EnsemblMetazoa" id="G22254.2">
    <property type="protein sequence ID" value="G22254.2:cds"/>
    <property type="gene ID" value="G22254"/>
</dbReference>
<dbReference type="PANTHER" id="PTHR46091:SF3">
    <property type="entry name" value="AMINE OXIDASE DOMAIN-CONTAINING PROTEIN"/>
    <property type="match status" value="1"/>
</dbReference>
<keyword evidence="7" id="KW-0472">Membrane</keyword>
<evidence type="ECO:0000256" key="4">
    <source>
        <dbReference type="ARBA" id="ARBA00022827"/>
    </source>
</evidence>
<evidence type="ECO:0000313" key="9">
    <source>
        <dbReference type="Proteomes" id="UP000005408"/>
    </source>
</evidence>
<keyword evidence="3" id="KW-0732">Signal</keyword>
<dbReference type="Pfam" id="PF13450">
    <property type="entry name" value="NAD_binding_8"/>
    <property type="match status" value="1"/>
</dbReference>
<name>A0A8W8K630_MAGGI</name>
<dbReference type="AlphaFoldDB" id="A0A8W8K630"/>
<evidence type="ECO:0000313" key="8">
    <source>
        <dbReference type="EnsemblMetazoa" id="G22254.2:cds"/>
    </source>
</evidence>
<keyword evidence="6" id="KW-0520">NAD</keyword>
<comment type="similarity">
    <text evidence="1">Belongs to the carotenoid/retinoid oxidoreductase family. CrtISO subfamily.</text>
</comment>
<sequence length="635" mass="71326">MNTGVLAFVGRAIQYLVDNPYILGILFLLYVFIFLLSVLFSGPRPGRNPFSVKNVKPVQELITDQKSRDQILKQRFKNHKVPKNLDVVIIGSGIGGLSVGVLLARAGKKVLVLEQHDQAGGCCHTFHDKGFEFDTGIHYIGKMDPSFENRVLMDQLTGGRVEYPLMDEAYDIVAIGDPMKGKVSKFPFVSNKEKIIENLITRFPKEKEGIEKFFKLLKEARHFFTGCVVLKVIPKWLAKLLVSTGLINIIFKAYGKFGKLSLKDVLDSVTDDEELKATLAYIFGDYGVVPSKTPFGLHSVILGHYFSGAHYIRGGPSELAFQMIQVIEEKDGRVLVNAPVSEILMSEKGRAVGVKLRKGDSDVEIFAKHVVSDAGVANTFFHLLPKEVATKSSIYPMINKVGESVSFLTVFVGLNGSKEDLGIQAHNCWHFTRPDLEQLYDEYSALSTEELPNHDVPMMFISFPSAKDPSWHETNPDKSTCLIITWSHYKWFQDWENGRVKHRGEDYESIKTAIGKRMLQQCIKLYPKMEGKVEYFDVGTPLSNKYYLGFQHGEMYGLDHNMARFLPQTSIQLRPKTDIPGLYLTGQDVMSVGLAGGLYGGLLCASALLNRNLYNDLQALQKELKKSEDTEKKQK</sequence>
<dbReference type="Gene3D" id="3.50.50.60">
    <property type="entry name" value="FAD/NAD(P)-binding domain"/>
    <property type="match status" value="2"/>
</dbReference>
<reference evidence="8" key="1">
    <citation type="submission" date="2022-08" db="UniProtKB">
        <authorList>
            <consortium name="EnsemblMetazoa"/>
        </authorList>
    </citation>
    <scope>IDENTIFICATION</scope>
    <source>
        <strain evidence="8">05x7-T-G4-1.051#20</strain>
    </source>
</reference>
<dbReference type="Proteomes" id="UP000005408">
    <property type="component" value="Unassembled WGS sequence"/>
</dbReference>
<proteinExistence type="inferred from homology"/>
<accession>A0A8W8K630</accession>
<evidence type="ECO:0000256" key="2">
    <source>
        <dbReference type="ARBA" id="ARBA00022630"/>
    </source>
</evidence>
<evidence type="ECO:0000256" key="1">
    <source>
        <dbReference type="ARBA" id="ARBA00005855"/>
    </source>
</evidence>
<evidence type="ECO:0000256" key="6">
    <source>
        <dbReference type="ARBA" id="ARBA00023027"/>
    </source>
</evidence>
<dbReference type="OrthoDB" id="38045at2759"/>